<proteinExistence type="predicted"/>
<evidence type="ECO:0000313" key="2">
    <source>
        <dbReference type="Proteomes" id="UP000003959"/>
    </source>
</evidence>
<protein>
    <submittedName>
        <fullName evidence="1">XisI protein</fullName>
    </submittedName>
</protein>
<keyword evidence="2" id="KW-1185">Reference proteome</keyword>
<dbReference type="Proteomes" id="UP000003959">
    <property type="component" value="Unassembled WGS sequence"/>
</dbReference>
<dbReference type="AlphaFoldDB" id="F4XP32"/>
<dbReference type="eggNOG" id="ENOG5031R20">
    <property type="taxonomic scope" value="Bacteria"/>
</dbReference>
<gene>
    <name evidence="1" type="ORF">LYNGBM3L_28580</name>
</gene>
<accession>F4XP32</accession>
<dbReference type="Gene3D" id="3.30.310.110">
    <property type="entry name" value="XisI-like"/>
    <property type="match status" value="1"/>
</dbReference>
<dbReference type="HOGENOM" id="CLU_149829_1_0_3"/>
<dbReference type="SUPFAM" id="SSF143847">
    <property type="entry name" value="XisI-like"/>
    <property type="match status" value="1"/>
</dbReference>
<reference evidence="2" key="1">
    <citation type="journal article" date="2011" name="Proc. Natl. Acad. Sci. U.S.A.">
        <title>Genomic insights into the physiology and ecology of the marine filamentous cyanobacterium Lyngbya majuscula.</title>
        <authorList>
            <person name="Jones A.C."/>
            <person name="Monroe E.A."/>
            <person name="Podell S."/>
            <person name="Hess W.R."/>
            <person name="Klages S."/>
            <person name="Esquenazi E."/>
            <person name="Niessen S."/>
            <person name="Hoover H."/>
            <person name="Rothmann M."/>
            <person name="Lasken R.S."/>
            <person name="Yates J.R.III."/>
            <person name="Reinhardt R."/>
            <person name="Kube M."/>
            <person name="Burkart M.D."/>
            <person name="Allen E.E."/>
            <person name="Dorrestein P.C."/>
            <person name="Gerwick W.H."/>
            <person name="Gerwick L."/>
        </authorList>
    </citation>
    <scope>NUCLEOTIDE SEQUENCE [LARGE SCALE GENOMIC DNA]</scope>
    <source>
        <strain evidence="2">3L</strain>
    </source>
</reference>
<organism evidence="1 2">
    <name type="scientific">Moorena producens 3L</name>
    <dbReference type="NCBI Taxonomy" id="489825"/>
    <lineage>
        <taxon>Bacteria</taxon>
        <taxon>Bacillati</taxon>
        <taxon>Cyanobacteriota</taxon>
        <taxon>Cyanophyceae</taxon>
        <taxon>Coleofasciculales</taxon>
        <taxon>Coleofasciculaceae</taxon>
        <taxon>Moorena</taxon>
    </lineage>
</organism>
<sequence length="127" mass="14697">MYNLEFYRQIIQSLLTDYAAIPIANGVIDCYTVFDTKQDHYMVMTVGWDGYRRVYGCVLHLDIKKGKIWIEQNMTEMRIGQELVDRGVAKDDIVLGFQAPEFRQYTDYGVGYFVSMVGWANDDSLAI</sequence>
<dbReference type="RefSeq" id="WP_008181765.1">
    <property type="nucleotide sequence ID" value="NZ_GL890843.1"/>
</dbReference>
<dbReference type="CDD" id="cd16382">
    <property type="entry name" value="XisI-like"/>
    <property type="match status" value="1"/>
</dbReference>
<evidence type="ECO:0000313" key="1">
    <source>
        <dbReference type="EMBL" id="EGJ33567.1"/>
    </source>
</evidence>
<dbReference type="OrthoDB" id="467081at2"/>
<dbReference type="InterPro" id="IPR035943">
    <property type="entry name" value="XisI-like_sf"/>
</dbReference>
<dbReference type="Pfam" id="PF08869">
    <property type="entry name" value="XisI"/>
    <property type="match status" value="1"/>
</dbReference>
<name>F4XP32_9CYAN</name>
<dbReference type="InterPro" id="IPR014968">
    <property type="entry name" value="XisI"/>
</dbReference>
<dbReference type="EMBL" id="GL890843">
    <property type="protein sequence ID" value="EGJ33567.1"/>
    <property type="molecule type" value="Genomic_DNA"/>
</dbReference>